<evidence type="ECO:0000313" key="3">
    <source>
        <dbReference type="Proteomes" id="UP000230233"/>
    </source>
</evidence>
<feature type="compositionally biased region" description="Basic residues" evidence="1">
    <location>
        <begin position="1"/>
        <end position="10"/>
    </location>
</feature>
<reference evidence="3" key="1">
    <citation type="submission" date="2017-10" db="EMBL/GenBank/DDBJ databases">
        <title>Rapid genome shrinkage in a self-fertile nematode reveals novel sperm competition proteins.</title>
        <authorList>
            <person name="Yin D."/>
            <person name="Schwarz E.M."/>
            <person name="Thomas C.G."/>
            <person name="Felde R.L."/>
            <person name="Korf I.F."/>
            <person name="Cutter A.D."/>
            <person name="Schartner C.M."/>
            <person name="Ralston E.J."/>
            <person name="Meyer B.J."/>
            <person name="Haag E.S."/>
        </authorList>
    </citation>
    <scope>NUCLEOTIDE SEQUENCE [LARGE SCALE GENOMIC DNA]</scope>
    <source>
        <strain evidence="3">JU1422</strain>
    </source>
</reference>
<feature type="compositionally biased region" description="Polar residues" evidence="1">
    <location>
        <begin position="11"/>
        <end position="26"/>
    </location>
</feature>
<accession>A0A2G5TS44</accession>
<evidence type="ECO:0000256" key="1">
    <source>
        <dbReference type="SAM" id="MobiDB-lite"/>
    </source>
</evidence>
<comment type="caution">
    <text evidence="2">The sequence shown here is derived from an EMBL/GenBank/DDBJ whole genome shotgun (WGS) entry which is preliminary data.</text>
</comment>
<name>A0A2G5TS44_9PELO</name>
<dbReference type="AlphaFoldDB" id="A0A2G5TS44"/>
<keyword evidence="3" id="KW-1185">Reference proteome</keyword>
<organism evidence="2 3">
    <name type="scientific">Caenorhabditis nigoni</name>
    <dbReference type="NCBI Taxonomy" id="1611254"/>
    <lineage>
        <taxon>Eukaryota</taxon>
        <taxon>Metazoa</taxon>
        <taxon>Ecdysozoa</taxon>
        <taxon>Nematoda</taxon>
        <taxon>Chromadorea</taxon>
        <taxon>Rhabditida</taxon>
        <taxon>Rhabditina</taxon>
        <taxon>Rhabditomorpha</taxon>
        <taxon>Rhabditoidea</taxon>
        <taxon>Rhabditidae</taxon>
        <taxon>Peloderinae</taxon>
        <taxon>Caenorhabditis</taxon>
    </lineage>
</organism>
<gene>
    <name evidence="2" type="primary">Cnig_chr_V.g21483</name>
    <name evidence="2" type="ORF">B9Z55_021483</name>
</gene>
<evidence type="ECO:0000313" key="2">
    <source>
        <dbReference type="EMBL" id="PIC30135.1"/>
    </source>
</evidence>
<dbReference type="Proteomes" id="UP000230233">
    <property type="component" value="Chromosome V"/>
</dbReference>
<proteinExistence type="predicted"/>
<feature type="region of interest" description="Disordered" evidence="1">
    <location>
        <begin position="1"/>
        <end position="97"/>
    </location>
</feature>
<sequence>MKTIFRKNSKKFISSNATGSICQNGFESDGNGLCAKAPPKTHSTVTVNPNNNPNALPTSVVPKPSSNPNSTPPGPKNPGNPNSKKLDLSPETRTLPKELEDYVEVDGDDYDEDFPTGEPPLDSGYENFLQFWITVVFVFVLVSF</sequence>
<feature type="compositionally biased region" description="Low complexity" evidence="1">
    <location>
        <begin position="44"/>
        <end position="69"/>
    </location>
</feature>
<dbReference type="EMBL" id="PDUG01000005">
    <property type="protein sequence ID" value="PIC30135.1"/>
    <property type="molecule type" value="Genomic_DNA"/>
</dbReference>
<protein>
    <submittedName>
        <fullName evidence="2">Uncharacterized protein</fullName>
    </submittedName>
</protein>
<feature type="compositionally biased region" description="Basic and acidic residues" evidence="1">
    <location>
        <begin position="84"/>
        <end position="97"/>
    </location>
</feature>